<evidence type="ECO:0000256" key="1">
    <source>
        <dbReference type="SAM" id="SignalP"/>
    </source>
</evidence>
<organism evidence="2 3">
    <name type="scientific">Candidatus Caccosoma faecigallinarum</name>
    <dbReference type="NCBI Taxonomy" id="2840720"/>
    <lineage>
        <taxon>Bacteria</taxon>
        <taxon>Bacillati</taxon>
        <taxon>Bacillota</taxon>
        <taxon>Bacillota incertae sedis</taxon>
        <taxon>Candidatus Caccosoma</taxon>
    </lineage>
</organism>
<dbReference type="Proteomes" id="UP000886893">
    <property type="component" value="Unassembled WGS sequence"/>
</dbReference>
<name>A0A9D1G9U8_9FIRM</name>
<dbReference type="PROSITE" id="PS51257">
    <property type="entry name" value="PROKAR_LIPOPROTEIN"/>
    <property type="match status" value="1"/>
</dbReference>
<dbReference type="AlphaFoldDB" id="A0A9D1G9U8"/>
<comment type="caution">
    <text evidence="2">The sequence shown here is derived from an EMBL/GenBank/DDBJ whole genome shotgun (WGS) entry which is preliminary data.</text>
</comment>
<protein>
    <recommendedName>
        <fullName evidence="4">Lipoprotein</fullName>
    </recommendedName>
</protein>
<reference evidence="2" key="1">
    <citation type="submission" date="2020-10" db="EMBL/GenBank/DDBJ databases">
        <authorList>
            <person name="Gilroy R."/>
        </authorList>
    </citation>
    <scope>NUCLEOTIDE SEQUENCE</scope>
    <source>
        <strain evidence="2">14508</strain>
    </source>
</reference>
<evidence type="ECO:0000313" key="2">
    <source>
        <dbReference type="EMBL" id="HIT17403.1"/>
    </source>
</evidence>
<feature type="chain" id="PRO_5038581060" description="Lipoprotein" evidence="1">
    <location>
        <begin position="22"/>
        <end position="418"/>
    </location>
</feature>
<accession>A0A9D1G9U8</accession>
<proteinExistence type="predicted"/>
<keyword evidence="1" id="KW-0732">Signal</keyword>
<dbReference type="EMBL" id="DVKI01000105">
    <property type="protein sequence ID" value="HIT17403.1"/>
    <property type="molecule type" value="Genomic_DNA"/>
</dbReference>
<evidence type="ECO:0000313" key="3">
    <source>
        <dbReference type="Proteomes" id="UP000886893"/>
    </source>
</evidence>
<feature type="signal peptide" evidence="1">
    <location>
        <begin position="1"/>
        <end position="21"/>
    </location>
</feature>
<evidence type="ECO:0008006" key="4">
    <source>
        <dbReference type="Google" id="ProtNLM"/>
    </source>
</evidence>
<reference evidence="2" key="2">
    <citation type="journal article" date="2021" name="PeerJ">
        <title>Extensive microbial diversity within the chicken gut microbiome revealed by metagenomics and culture.</title>
        <authorList>
            <person name="Gilroy R."/>
            <person name="Ravi A."/>
            <person name="Getino M."/>
            <person name="Pursley I."/>
            <person name="Horton D.L."/>
            <person name="Alikhan N.F."/>
            <person name="Baker D."/>
            <person name="Gharbi K."/>
            <person name="Hall N."/>
            <person name="Watson M."/>
            <person name="Adriaenssens E.M."/>
            <person name="Foster-Nyarko E."/>
            <person name="Jarju S."/>
            <person name="Secka A."/>
            <person name="Antonio M."/>
            <person name="Oren A."/>
            <person name="Chaudhuri R.R."/>
            <person name="La Ragione R."/>
            <person name="Hildebrand F."/>
            <person name="Pallen M.J."/>
        </authorList>
    </citation>
    <scope>NUCLEOTIDE SEQUENCE</scope>
    <source>
        <strain evidence="2">14508</strain>
    </source>
</reference>
<sequence length="418" mass="47543">MKKSKTVLFSLLTCCFLFSCAKTNQNDSNSSASTPVYTLNDDLFEELKEGYKAQVQVTEVIDGIENQYLIQTAAKEKEFSFIQYQDLTSNDVVLHETYLGRRVDNYVYATRLNISNTLNYYKVYNPVTYEYFTWEDGFENVFSFLSKKDFIPEDYDPNLYLLSSTKLNIARVNHALSSLFYGNPGLEIVELSLTLKDDSIQLSAFTDPITVSKTYEYEFSATFTQMGAETTIDYLATPYEEVQDEAFETMIATLKADNYIATARNYVENIEVSNSIFRSNADKISYDIYDDEEGNIFAGAYALNENLVQDVIQVDGQYYKSESPYVGSVPHPSFNISRACFDKIDDHTYKIKSNVEGDFTVYYILEALTYTIANLTIEILDDQYIFTNISGNNKTVVTFSSFGTADVGYTIDTVLENA</sequence>
<gene>
    <name evidence="2" type="ORF">IAD04_03350</name>
</gene>